<dbReference type="Gene3D" id="3.20.20.100">
    <property type="entry name" value="NADP-dependent oxidoreductase domain"/>
    <property type="match status" value="1"/>
</dbReference>
<keyword evidence="4" id="KW-1185">Reference proteome</keyword>
<evidence type="ECO:0000256" key="1">
    <source>
        <dbReference type="ARBA" id="ARBA00023002"/>
    </source>
</evidence>
<dbReference type="RefSeq" id="WP_378209929.1">
    <property type="nucleotide sequence ID" value="NZ_JBHLZP010000347.1"/>
</dbReference>
<evidence type="ECO:0000259" key="2">
    <source>
        <dbReference type="Pfam" id="PF00248"/>
    </source>
</evidence>
<dbReference type="InterPro" id="IPR020471">
    <property type="entry name" value="AKR"/>
</dbReference>
<keyword evidence="1" id="KW-0560">Oxidoreductase</keyword>
<dbReference type="InterPro" id="IPR050523">
    <property type="entry name" value="AKR_Detox_Biosynth"/>
</dbReference>
<evidence type="ECO:0000313" key="4">
    <source>
        <dbReference type="Proteomes" id="UP001589627"/>
    </source>
</evidence>
<name>A0ABV5YQ08_9ACTN</name>
<dbReference type="PRINTS" id="PR00069">
    <property type="entry name" value="ALDKETRDTASE"/>
</dbReference>
<feature type="domain" description="NADP-dependent oxidoreductase" evidence="2">
    <location>
        <begin position="19"/>
        <end position="320"/>
    </location>
</feature>
<dbReference type="CDD" id="cd19080">
    <property type="entry name" value="AKR_AKR9A_9B"/>
    <property type="match status" value="1"/>
</dbReference>
<dbReference type="Pfam" id="PF00248">
    <property type="entry name" value="Aldo_ket_red"/>
    <property type="match status" value="1"/>
</dbReference>
<proteinExistence type="predicted"/>
<gene>
    <name evidence="3" type="ORF">ACFFNX_33755</name>
</gene>
<dbReference type="InterPro" id="IPR036812">
    <property type="entry name" value="NAD(P)_OxRdtase_dom_sf"/>
</dbReference>
<organism evidence="3 4">
    <name type="scientific">Actinoallomurus acaciae</name>
    <dbReference type="NCBI Taxonomy" id="502577"/>
    <lineage>
        <taxon>Bacteria</taxon>
        <taxon>Bacillati</taxon>
        <taxon>Actinomycetota</taxon>
        <taxon>Actinomycetes</taxon>
        <taxon>Streptosporangiales</taxon>
        <taxon>Thermomonosporaceae</taxon>
        <taxon>Actinoallomurus</taxon>
    </lineage>
</organism>
<dbReference type="SUPFAM" id="SSF51430">
    <property type="entry name" value="NAD(P)-linked oxidoreductase"/>
    <property type="match status" value="1"/>
</dbReference>
<reference evidence="3 4" key="1">
    <citation type="submission" date="2024-09" db="EMBL/GenBank/DDBJ databases">
        <authorList>
            <person name="Sun Q."/>
            <person name="Mori K."/>
        </authorList>
    </citation>
    <scope>NUCLEOTIDE SEQUENCE [LARGE SCALE GENOMIC DNA]</scope>
    <source>
        <strain evidence="3 4">TBRC 0563</strain>
    </source>
</reference>
<accession>A0ABV5YQ08</accession>
<comment type="caution">
    <text evidence="3">The sequence shown here is derived from an EMBL/GenBank/DDBJ whole genome shotgun (WGS) entry which is preliminary data.</text>
</comment>
<dbReference type="EMBL" id="JBHLZP010000347">
    <property type="protein sequence ID" value="MFB9837150.1"/>
    <property type="molecule type" value="Genomic_DNA"/>
</dbReference>
<dbReference type="PANTHER" id="PTHR43364">
    <property type="entry name" value="NADH-SPECIFIC METHYLGLYOXAL REDUCTASE-RELATED"/>
    <property type="match status" value="1"/>
</dbReference>
<dbReference type="PANTHER" id="PTHR43364:SF4">
    <property type="entry name" value="NAD(P)-LINKED OXIDOREDUCTASE SUPERFAMILY PROTEIN"/>
    <property type="match status" value="1"/>
</dbReference>
<protein>
    <submittedName>
        <fullName evidence="3">Aldo/keto reductase</fullName>
    </submittedName>
</protein>
<evidence type="ECO:0000313" key="3">
    <source>
        <dbReference type="EMBL" id="MFB9837150.1"/>
    </source>
</evidence>
<dbReference type="Proteomes" id="UP001589627">
    <property type="component" value="Unassembled WGS sequence"/>
</dbReference>
<dbReference type="InterPro" id="IPR023210">
    <property type="entry name" value="NADP_OxRdtase_dom"/>
</dbReference>
<sequence length="355" mass="38441">MRYTTFGRRTGLRVSEYALGTGNFGTGWGFGAERTEAQRIFDRFAEAGGTFIDTADGYQAGQSEAMLGEFLAADRDHFVLATKYSNGPYRRAGDPDISRLGDSRKAMVTSVEASLRRLRTDYIDLYWAHLPDGITPIEEVARAFEDLVRAGKILHWGLSNFAAWQVSRAATSADLRGWAPTAGIQLEYSLVERTADRELLPMAESLGLGAALWSPLGGGLLTGKYRTSDTGRLSDWGGRLVHTESTAQKSAVVDAVLEVAVETGASPARVAVAWVREHAARAATTYVTIIGPRDLRQLDDYLGALDVTLTDAQYTRLSEVSAVSRGMPHDLVAAQRDTVLGGDASRVIRPAVPVS</sequence>